<dbReference type="PANTHER" id="PTHR28629:SF4">
    <property type="entry name" value="TRIOKINASE_FMN CYCLASE"/>
    <property type="match status" value="1"/>
</dbReference>
<dbReference type="SMART" id="SM01120">
    <property type="entry name" value="Dak2"/>
    <property type="match status" value="1"/>
</dbReference>
<evidence type="ECO:0000256" key="4">
    <source>
        <dbReference type="ARBA" id="ARBA00022679"/>
    </source>
</evidence>
<dbReference type="EMBL" id="SDQG01000002">
    <property type="protein sequence ID" value="TDM17240.1"/>
    <property type="molecule type" value="Genomic_DNA"/>
</dbReference>
<dbReference type="FunFam" id="1.25.40.340:FF:000002">
    <property type="entry name" value="Dihydroxyacetone kinase, L subunit"/>
    <property type="match status" value="1"/>
</dbReference>
<feature type="domain" description="DhaL" evidence="9">
    <location>
        <begin position="4"/>
        <end position="189"/>
    </location>
</feature>
<evidence type="ECO:0000256" key="3">
    <source>
        <dbReference type="ARBA" id="ARBA00012095"/>
    </source>
</evidence>
<dbReference type="PROSITE" id="PS51480">
    <property type="entry name" value="DHAL"/>
    <property type="match status" value="1"/>
</dbReference>
<sequence>MNTQELSVNLKALYKVFEENETLLTNLDREIGDGDHGVNMLRGFKAVDEKLSGDTISDILKNCGMTLMSVVGGASGPLYGFSFVKMSQVAEEEISRDNVSKLIEAFKDAVASRGKVSGGEKTMYDVISKVSNALDQGNIPSIEDLQQYAEETKDMIATKGRAAYFKEQTVGTIDPGAQSSVWVLDALLSGVR</sequence>
<evidence type="ECO:0000259" key="9">
    <source>
        <dbReference type="PROSITE" id="PS51480"/>
    </source>
</evidence>
<organism evidence="10 11">
    <name type="scientific">Macrococcoides canis</name>
    <dbReference type="NCBI Taxonomy" id="1855823"/>
    <lineage>
        <taxon>Bacteria</taxon>
        <taxon>Bacillati</taxon>
        <taxon>Bacillota</taxon>
        <taxon>Bacilli</taxon>
        <taxon>Bacillales</taxon>
        <taxon>Staphylococcaceae</taxon>
        <taxon>Macrococcoides</taxon>
    </lineage>
</organism>
<keyword evidence="5 10" id="KW-0418">Kinase</keyword>
<evidence type="ECO:0000256" key="2">
    <source>
        <dbReference type="ARBA" id="ARBA00004745"/>
    </source>
</evidence>
<dbReference type="Gene3D" id="1.25.40.340">
    <property type="match status" value="1"/>
</dbReference>
<reference evidence="10 11" key="1">
    <citation type="submission" date="2019-01" db="EMBL/GenBank/DDBJ databases">
        <title>Draft genome sequences of Macrococcus caseolyticus, Macrococcus canis, Macrococcus bohemicus and Macrococcus goetzii.</title>
        <authorList>
            <person name="Mazhar S."/>
            <person name="Altermann E."/>
            <person name="Hill C."/>
            <person name="Mcauliffe O."/>
        </authorList>
    </citation>
    <scope>NUCLEOTIDE SEQUENCE [LARGE SCALE GENOMIC DNA]</scope>
    <source>
        <strain evidence="10 11">DPC7162</strain>
    </source>
</reference>
<proteinExistence type="predicted"/>
<name>A0A4R6C5R7_9STAP</name>
<evidence type="ECO:0000313" key="11">
    <source>
        <dbReference type="Proteomes" id="UP000294865"/>
    </source>
</evidence>
<comment type="function">
    <text evidence="8">ADP-binding subunit of the dihydroxyacetone kinase, which is responsible for the phosphoenolpyruvate (PEP)-dependent phosphorylation of dihydroxyacetone. DhaL-ADP is converted to DhaL-ATP via a phosphoryl group transfer from DhaM and transmits it to dihydroxyacetone binds to DhaK.</text>
</comment>
<comment type="caution">
    <text evidence="10">The sequence shown here is derived from an EMBL/GenBank/DDBJ whole genome shotgun (WGS) entry which is preliminary data.</text>
</comment>
<gene>
    <name evidence="10" type="primary">dhaL</name>
    <name evidence="10" type="ORF">ETI04_04900</name>
</gene>
<dbReference type="EC" id="2.7.1.121" evidence="3"/>
<evidence type="ECO:0000256" key="6">
    <source>
        <dbReference type="ARBA" id="ARBA00022798"/>
    </source>
</evidence>
<dbReference type="GO" id="GO:0005829">
    <property type="term" value="C:cytosol"/>
    <property type="evidence" value="ECO:0007669"/>
    <property type="project" value="TreeGrafter"/>
</dbReference>
<dbReference type="InterPro" id="IPR012737">
    <property type="entry name" value="DhaK_L_YcgS"/>
</dbReference>
<dbReference type="InterPro" id="IPR004007">
    <property type="entry name" value="DhaL_dom"/>
</dbReference>
<dbReference type="GO" id="GO:0004371">
    <property type="term" value="F:glycerone kinase activity"/>
    <property type="evidence" value="ECO:0007669"/>
    <property type="project" value="InterPro"/>
</dbReference>
<dbReference type="SUPFAM" id="SSF101473">
    <property type="entry name" value="DhaL-like"/>
    <property type="match status" value="1"/>
</dbReference>
<dbReference type="Pfam" id="PF02734">
    <property type="entry name" value="Dak2"/>
    <property type="match status" value="1"/>
</dbReference>
<dbReference type="GO" id="GO:0047324">
    <property type="term" value="F:phosphoenolpyruvate-glycerone phosphotransferase activity"/>
    <property type="evidence" value="ECO:0007669"/>
    <property type="project" value="UniProtKB-EC"/>
</dbReference>
<evidence type="ECO:0000313" key="10">
    <source>
        <dbReference type="EMBL" id="TDM17240.1"/>
    </source>
</evidence>
<dbReference type="AlphaFoldDB" id="A0A4R6C5R7"/>
<comment type="pathway">
    <text evidence="2">Polyol metabolism; glycerol degradation.</text>
</comment>
<dbReference type="Proteomes" id="UP000294865">
    <property type="component" value="Unassembled WGS sequence"/>
</dbReference>
<evidence type="ECO:0000256" key="1">
    <source>
        <dbReference type="ARBA" id="ARBA00001113"/>
    </source>
</evidence>
<evidence type="ECO:0000256" key="7">
    <source>
        <dbReference type="ARBA" id="ARBA00046577"/>
    </source>
</evidence>
<accession>A0A4R6C5R7</accession>
<comment type="subunit">
    <text evidence="7">Homodimer. The dihydroxyacetone kinase complex is composed of a homodimer of DhaM, a homodimer of DhaK and the subunit DhaL.</text>
</comment>
<dbReference type="NCBIfam" id="TIGR02365">
    <property type="entry name" value="dha_L_ycgS"/>
    <property type="match status" value="1"/>
</dbReference>
<evidence type="ECO:0000256" key="8">
    <source>
        <dbReference type="ARBA" id="ARBA00055771"/>
    </source>
</evidence>
<dbReference type="RefSeq" id="WP_133419400.1">
    <property type="nucleotide sequence ID" value="NZ_JAXJTW010000003.1"/>
</dbReference>
<dbReference type="InterPro" id="IPR036117">
    <property type="entry name" value="DhaL_dom_sf"/>
</dbReference>
<keyword evidence="4" id="KW-0808">Transferase</keyword>
<dbReference type="PANTHER" id="PTHR28629">
    <property type="entry name" value="TRIOKINASE/FMN CYCLASE"/>
    <property type="match status" value="1"/>
</dbReference>
<dbReference type="GO" id="GO:0019563">
    <property type="term" value="P:glycerol catabolic process"/>
    <property type="evidence" value="ECO:0007669"/>
    <property type="project" value="TreeGrafter"/>
</dbReference>
<dbReference type="InterPro" id="IPR050861">
    <property type="entry name" value="Dihydroxyacetone_Kinase"/>
</dbReference>
<keyword evidence="6" id="KW-0319">Glycerol metabolism</keyword>
<evidence type="ECO:0000256" key="5">
    <source>
        <dbReference type="ARBA" id="ARBA00022777"/>
    </source>
</evidence>
<protein>
    <recommendedName>
        <fullName evidence="3">phosphoenolpyruvate--glycerone phosphotransferase</fullName>
        <ecNumber evidence="3">2.7.1.121</ecNumber>
    </recommendedName>
</protein>
<comment type="catalytic activity">
    <reaction evidence="1">
        <text>dihydroxyacetone + phosphoenolpyruvate = dihydroxyacetone phosphate + pyruvate</text>
        <dbReference type="Rhea" id="RHEA:18381"/>
        <dbReference type="ChEBI" id="CHEBI:15361"/>
        <dbReference type="ChEBI" id="CHEBI:16016"/>
        <dbReference type="ChEBI" id="CHEBI:57642"/>
        <dbReference type="ChEBI" id="CHEBI:58702"/>
        <dbReference type="EC" id="2.7.1.121"/>
    </reaction>
</comment>